<reference evidence="5" key="1">
    <citation type="submission" date="2012-12" db="EMBL/GenBank/DDBJ databases">
        <authorList>
            <person name="Hellsten U."/>
            <person name="Grimwood J."/>
            <person name="Chapman J.A."/>
            <person name="Shapiro H."/>
            <person name="Aerts A."/>
            <person name="Otillar R.P."/>
            <person name="Terry A.Y."/>
            <person name="Boore J.L."/>
            <person name="Simakov O."/>
            <person name="Marletaz F."/>
            <person name="Cho S.-J."/>
            <person name="Edsinger-Gonzales E."/>
            <person name="Havlak P."/>
            <person name="Kuo D.-H."/>
            <person name="Larsson T."/>
            <person name="Lv J."/>
            <person name="Arendt D."/>
            <person name="Savage R."/>
            <person name="Osoegawa K."/>
            <person name="de Jong P."/>
            <person name="Lindberg D.R."/>
            <person name="Seaver E.C."/>
            <person name="Weisblat D.A."/>
            <person name="Putnam N.H."/>
            <person name="Grigoriev I.V."/>
            <person name="Rokhsar D.S."/>
        </authorList>
    </citation>
    <scope>NUCLEOTIDE SEQUENCE</scope>
    <source>
        <strain evidence="5">I ESC-2004</strain>
    </source>
</reference>
<keyword evidence="1" id="KW-1015">Disulfide bond</keyword>
<feature type="chain" id="PRO_5008787847" description="TIL domain-containing protein" evidence="2">
    <location>
        <begin position="19"/>
        <end position="103"/>
    </location>
</feature>
<gene>
    <name evidence="3" type="ORF">CAPTEDRAFT_206594</name>
</gene>
<evidence type="ECO:0000256" key="1">
    <source>
        <dbReference type="ARBA" id="ARBA00023157"/>
    </source>
</evidence>
<keyword evidence="2" id="KW-0732">Signal</keyword>
<proteinExistence type="predicted"/>
<dbReference type="SMART" id="SM00192">
    <property type="entry name" value="LDLa"/>
    <property type="match status" value="2"/>
</dbReference>
<dbReference type="Gene3D" id="4.10.400.10">
    <property type="entry name" value="Low-density Lipoprotein Receptor"/>
    <property type="match status" value="1"/>
</dbReference>
<dbReference type="EMBL" id="AMQN01009632">
    <property type="status" value="NOT_ANNOTATED_CDS"/>
    <property type="molecule type" value="Genomic_DNA"/>
</dbReference>
<evidence type="ECO:0008006" key="6">
    <source>
        <dbReference type="Google" id="ProtNLM"/>
    </source>
</evidence>
<reference evidence="3 5" key="2">
    <citation type="journal article" date="2013" name="Nature">
        <title>Insights into bilaterian evolution from three spiralian genomes.</title>
        <authorList>
            <person name="Simakov O."/>
            <person name="Marletaz F."/>
            <person name="Cho S.J."/>
            <person name="Edsinger-Gonzales E."/>
            <person name="Havlak P."/>
            <person name="Hellsten U."/>
            <person name="Kuo D.H."/>
            <person name="Larsson T."/>
            <person name="Lv J."/>
            <person name="Arendt D."/>
            <person name="Savage R."/>
            <person name="Osoegawa K."/>
            <person name="de Jong P."/>
            <person name="Grimwood J."/>
            <person name="Chapman J.A."/>
            <person name="Shapiro H."/>
            <person name="Aerts A."/>
            <person name="Otillar R.P."/>
            <person name="Terry A.Y."/>
            <person name="Boore J.L."/>
            <person name="Grigoriev I.V."/>
            <person name="Lindberg D.R."/>
            <person name="Seaver E.C."/>
            <person name="Weisblat D.A."/>
            <person name="Putnam N.H."/>
            <person name="Rokhsar D.S."/>
        </authorList>
    </citation>
    <scope>NUCLEOTIDE SEQUENCE</scope>
    <source>
        <strain evidence="3 5">I ESC-2004</strain>
    </source>
</reference>
<dbReference type="InterPro" id="IPR036055">
    <property type="entry name" value="LDL_receptor-like_sf"/>
</dbReference>
<feature type="signal peptide" evidence="2">
    <location>
        <begin position="1"/>
        <end position="18"/>
    </location>
</feature>
<keyword evidence="5" id="KW-1185">Reference proteome</keyword>
<dbReference type="Proteomes" id="UP000014760">
    <property type="component" value="Unassembled WGS sequence"/>
</dbReference>
<reference evidence="4" key="3">
    <citation type="submission" date="2015-06" db="UniProtKB">
        <authorList>
            <consortium name="EnsemblMetazoa"/>
        </authorList>
    </citation>
    <scope>IDENTIFICATION</scope>
</reference>
<organism evidence="3">
    <name type="scientific">Capitella teleta</name>
    <name type="common">Polychaete worm</name>
    <dbReference type="NCBI Taxonomy" id="283909"/>
    <lineage>
        <taxon>Eukaryota</taxon>
        <taxon>Metazoa</taxon>
        <taxon>Spiralia</taxon>
        <taxon>Lophotrochozoa</taxon>
        <taxon>Annelida</taxon>
        <taxon>Polychaeta</taxon>
        <taxon>Sedentaria</taxon>
        <taxon>Scolecida</taxon>
        <taxon>Capitellidae</taxon>
        <taxon>Capitella</taxon>
    </lineage>
</organism>
<protein>
    <recommendedName>
        <fullName evidence="6">TIL domain-containing protein</fullName>
    </recommendedName>
</protein>
<dbReference type="HOGENOM" id="CLU_2266266_0_0_1"/>
<evidence type="ECO:0000313" key="5">
    <source>
        <dbReference type="Proteomes" id="UP000014760"/>
    </source>
</evidence>
<sequence>MYKTSVIILLVSVGVIAGQYFHCESDGKQIWVSQTCDCVANCNDKSDEAPELCPNLDTDCFLCPGSDGVYLAPYQVCDNTWDCLNGEEEENCPTESAENDVLP</sequence>
<dbReference type="InterPro" id="IPR002172">
    <property type="entry name" value="LDrepeatLR_classA_rpt"/>
</dbReference>
<dbReference type="AlphaFoldDB" id="R7UBI1"/>
<accession>R7UBI1</accession>
<evidence type="ECO:0000313" key="4">
    <source>
        <dbReference type="EnsemblMetazoa" id="CapteP206594"/>
    </source>
</evidence>
<evidence type="ECO:0000256" key="2">
    <source>
        <dbReference type="SAM" id="SignalP"/>
    </source>
</evidence>
<dbReference type="EnsemblMetazoa" id="CapteT206594">
    <property type="protein sequence ID" value="CapteP206594"/>
    <property type="gene ID" value="CapteG206594"/>
</dbReference>
<name>R7UBI1_CAPTE</name>
<dbReference type="SUPFAM" id="SSF57424">
    <property type="entry name" value="LDL receptor-like module"/>
    <property type="match status" value="2"/>
</dbReference>
<evidence type="ECO:0000313" key="3">
    <source>
        <dbReference type="EMBL" id="ELU00627.1"/>
    </source>
</evidence>
<dbReference type="EMBL" id="KB305828">
    <property type="protein sequence ID" value="ELU00627.1"/>
    <property type="molecule type" value="Genomic_DNA"/>
</dbReference>